<accession>A0A9W9LL75</accession>
<evidence type="ECO:0000313" key="3">
    <source>
        <dbReference type="Proteomes" id="UP001146351"/>
    </source>
</evidence>
<dbReference type="GO" id="GO:0005524">
    <property type="term" value="F:ATP binding"/>
    <property type="evidence" value="ECO:0007669"/>
    <property type="project" value="InterPro"/>
</dbReference>
<proteinExistence type="predicted"/>
<keyword evidence="3" id="KW-1185">Reference proteome</keyword>
<dbReference type="Proteomes" id="UP001146351">
    <property type="component" value="Unassembled WGS sequence"/>
</dbReference>
<dbReference type="InterPro" id="IPR000719">
    <property type="entry name" value="Prot_kinase_dom"/>
</dbReference>
<feature type="domain" description="Protein kinase" evidence="1">
    <location>
        <begin position="1"/>
        <end position="296"/>
    </location>
</feature>
<evidence type="ECO:0000259" key="1">
    <source>
        <dbReference type="PROSITE" id="PS50011"/>
    </source>
</evidence>
<dbReference type="Gene3D" id="1.10.510.10">
    <property type="entry name" value="Transferase(Phosphotransferase) domain 1"/>
    <property type="match status" value="1"/>
</dbReference>
<dbReference type="GO" id="GO:0004672">
    <property type="term" value="F:protein kinase activity"/>
    <property type="evidence" value="ECO:0007669"/>
    <property type="project" value="InterPro"/>
</dbReference>
<dbReference type="SUPFAM" id="SSF56112">
    <property type="entry name" value="Protein kinase-like (PK-like)"/>
    <property type="match status" value="1"/>
</dbReference>
<name>A0A9W9LL75_9EURO</name>
<dbReference type="Pfam" id="PF00069">
    <property type="entry name" value="Pkinase"/>
    <property type="match status" value="1"/>
</dbReference>
<reference evidence="2" key="2">
    <citation type="journal article" date="2023" name="IMA Fungus">
        <title>Comparative genomic study of the Penicillium genus elucidates a diverse pangenome and 15 lateral gene transfer events.</title>
        <authorList>
            <person name="Petersen C."/>
            <person name="Sorensen T."/>
            <person name="Nielsen M.R."/>
            <person name="Sondergaard T.E."/>
            <person name="Sorensen J.L."/>
            <person name="Fitzpatrick D.A."/>
            <person name="Frisvad J.C."/>
            <person name="Nielsen K.L."/>
        </authorList>
    </citation>
    <scope>NUCLEOTIDE SEQUENCE</scope>
    <source>
        <strain evidence="2">IBT 21917</strain>
    </source>
</reference>
<gene>
    <name evidence="2" type="ORF">N7492_007814</name>
</gene>
<keyword evidence="2" id="KW-0808">Transferase</keyword>
<organism evidence="2 3">
    <name type="scientific">Penicillium capsulatum</name>
    <dbReference type="NCBI Taxonomy" id="69766"/>
    <lineage>
        <taxon>Eukaryota</taxon>
        <taxon>Fungi</taxon>
        <taxon>Dikarya</taxon>
        <taxon>Ascomycota</taxon>
        <taxon>Pezizomycotina</taxon>
        <taxon>Eurotiomycetes</taxon>
        <taxon>Eurotiomycetidae</taxon>
        <taxon>Eurotiales</taxon>
        <taxon>Aspergillaceae</taxon>
        <taxon>Penicillium</taxon>
    </lineage>
</organism>
<comment type="caution">
    <text evidence="2">The sequence shown here is derived from an EMBL/GenBank/DDBJ whole genome shotgun (WGS) entry which is preliminary data.</text>
</comment>
<dbReference type="OrthoDB" id="10252171at2759"/>
<reference evidence="2" key="1">
    <citation type="submission" date="2022-11" db="EMBL/GenBank/DDBJ databases">
        <authorList>
            <person name="Petersen C."/>
        </authorList>
    </citation>
    <scope>NUCLEOTIDE SEQUENCE</scope>
    <source>
        <strain evidence="2">IBT 21917</strain>
    </source>
</reference>
<dbReference type="PROSITE" id="PS50011">
    <property type="entry name" value="PROTEIN_KINASE_DOM"/>
    <property type="match status" value="1"/>
</dbReference>
<keyword evidence="2" id="KW-0418">Kinase</keyword>
<sequence length="326" mass="36600">MPKYLTAEARELHSIYDPNNPEAGNEKERIYDSCGAVDVVVKTTRNENEYRSATVVQELLASNDEDVPIVQVIVRARSQVLNDDGTKATKDMGGIDTDKMIRDGYFEGENGEEELFTWASQVIHAAQALKKRNLINMDVKPDNVLYDEENGGFKMIDLGILLDLNAFPNGPPYPQYQGVGTRGFKAPEVVSGPDFNAEKAMVFSIAMSIFHADQRFATRGIPADQPIQKVITDHLVGNMDRNDPTWWWAVFLGTATKASMENNKVLIEVTGLTKAEIREKIKGVIDPESKRGKLYVNCLCKEDKDEDRWDLGTLDDHLFDDGTDHW</sequence>
<evidence type="ECO:0000313" key="2">
    <source>
        <dbReference type="EMBL" id="KAJ5162422.1"/>
    </source>
</evidence>
<dbReference type="AlphaFoldDB" id="A0A9W9LL75"/>
<protein>
    <submittedName>
        <fullName evidence="2">RAC-alpha serine/threonine-protein kinase</fullName>
    </submittedName>
</protein>
<dbReference type="InterPro" id="IPR011009">
    <property type="entry name" value="Kinase-like_dom_sf"/>
</dbReference>
<dbReference type="EMBL" id="JAPQKO010000005">
    <property type="protein sequence ID" value="KAJ5162422.1"/>
    <property type="molecule type" value="Genomic_DNA"/>
</dbReference>